<evidence type="ECO:0000313" key="4">
    <source>
        <dbReference type="EMBL" id="MDR6891129.1"/>
    </source>
</evidence>
<evidence type="ECO:0000256" key="1">
    <source>
        <dbReference type="ARBA" id="ARBA00022603"/>
    </source>
</evidence>
<dbReference type="Gene3D" id="3.40.1280.10">
    <property type="match status" value="1"/>
</dbReference>
<dbReference type="Proteomes" id="UP001247307">
    <property type="component" value="Unassembled WGS sequence"/>
</dbReference>
<dbReference type="SUPFAM" id="SSF75217">
    <property type="entry name" value="alpha/beta knot"/>
    <property type="match status" value="1"/>
</dbReference>
<proteinExistence type="predicted"/>
<dbReference type="InterPro" id="IPR029026">
    <property type="entry name" value="tRNA_m1G_MTases_N"/>
</dbReference>
<comment type="caution">
    <text evidence="4">The sequence shown here is derived from an EMBL/GenBank/DDBJ whole genome shotgun (WGS) entry which is preliminary data.</text>
</comment>
<dbReference type="GO" id="GO:0003723">
    <property type="term" value="F:RNA binding"/>
    <property type="evidence" value="ECO:0007669"/>
    <property type="project" value="InterPro"/>
</dbReference>
<keyword evidence="5" id="KW-1185">Reference proteome</keyword>
<dbReference type="PANTHER" id="PTHR43191:SF12">
    <property type="entry name" value="RRNA METHYLASE"/>
    <property type="match status" value="1"/>
</dbReference>
<name>A0AAE4C647_9MICC</name>
<keyword evidence="2" id="KW-0808">Transferase</keyword>
<dbReference type="InterPro" id="IPR029028">
    <property type="entry name" value="Alpha/beta_knot_MTases"/>
</dbReference>
<dbReference type="EMBL" id="JAVDUI010000001">
    <property type="protein sequence ID" value="MDR6891129.1"/>
    <property type="molecule type" value="Genomic_DNA"/>
</dbReference>
<organism evidence="4 5">
    <name type="scientific">Falsarthrobacter nasiphocae</name>
    <dbReference type="NCBI Taxonomy" id="189863"/>
    <lineage>
        <taxon>Bacteria</taxon>
        <taxon>Bacillati</taxon>
        <taxon>Actinomycetota</taxon>
        <taxon>Actinomycetes</taxon>
        <taxon>Micrococcales</taxon>
        <taxon>Micrococcaceae</taxon>
        <taxon>Falsarthrobacter</taxon>
    </lineage>
</organism>
<dbReference type="GO" id="GO:0008173">
    <property type="term" value="F:RNA methyltransferase activity"/>
    <property type="evidence" value="ECO:0007669"/>
    <property type="project" value="InterPro"/>
</dbReference>
<keyword evidence="1" id="KW-0489">Methyltransferase</keyword>
<dbReference type="InterPro" id="IPR001537">
    <property type="entry name" value="SpoU_MeTrfase"/>
</dbReference>
<dbReference type="SUPFAM" id="SSF55315">
    <property type="entry name" value="L30e-like"/>
    <property type="match status" value="1"/>
</dbReference>
<sequence>MNIVRLTPELDAAGIGRAVSAGRPVCSTESMLADYVGLTDAALRQRQDVEQGRFIAETTLVVKRALEAGYAPRSFFLAEKHLPDLAEEIAAFPDVPVFVGDESTLARIAGFHLHRGALASMWRRPLPPLAELVAGARRIAVIEDVVDHTNIGALMRSAAALGVEGVVLSPRCADPLYRRAIRTSMGTVFSLPFTRAESWPGALGELRAAGFSVAALALADDAVPLDAFAAQLPADARLAVLLGSEGPGLTRAALEASDARVIIPMSAGTDSLNVAAAAAVAFWETRAR</sequence>
<protein>
    <submittedName>
        <fullName evidence="4">tRNA G18 (Ribose-2'-O)-methylase SpoU</fullName>
    </submittedName>
</protein>
<dbReference type="PANTHER" id="PTHR43191">
    <property type="entry name" value="RRNA METHYLTRANSFERASE 3"/>
    <property type="match status" value="1"/>
</dbReference>
<feature type="domain" description="tRNA/rRNA methyltransferase SpoU type" evidence="3">
    <location>
        <begin position="139"/>
        <end position="282"/>
    </location>
</feature>
<dbReference type="InterPro" id="IPR029064">
    <property type="entry name" value="Ribosomal_eL30-like_sf"/>
</dbReference>
<dbReference type="Gene3D" id="3.30.1330.30">
    <property type="match status" value="1"/>
</dbReference>
<dbReference type="AlphaFoldDB" id="A0AAE4C647"/>
<dbReference type="GO" id="GO:0006396">
    <property type="term" value="P:RNA processing"/>
    <property type="evidence" value="ECO:0007669"/>
    <property type="project" value="InterPro"/>
</dbReference>
<evidence type="ECO:0000256" key="2">
    <source>
        <dbReference type="ARBA" id="ARBA00022679"/>
    </source>
</evidence>
<reference evidence="4" key="1">
    <citation type="submission" date="2023-07" db="EMBL/GenBank/DDBJ databases">
        <title>Sequencing the genomes of 1000 actinobacteria strains.</title>
        <authorList>
            <person name="Klenk H.-P."/>
        </authorList>
    </citation>
    <scope>NUCLEOTIDE SEQUENCE</scope>
    <source>
        <strain evidence="4">DSM 13988</strain>
    </source>
</reference>
<gene>
    <name evidence="4" type="ORF">J2S35_000069</name>
</gene>
<dbReference type="RefSeq" id="WP_309848567.1">
    <property type="nucleotide sequence ID" value="NZ_BAAAIU010000004.1"/>
</dbReference>
<dbReference type="InterPro" id="IPR051259">
    <property type="entry name" value="rRNA_Methyltransferase"/>
</dbReference>
<dbReference type="CDD" id="cd18095">
    <property type="entry name" value="SpoU-like_rRNA-MTase"/>
    <property type="match status" value="1"/>
</dbReference>
<evidence type="ECO:0000313" key="5">
    <source>
        <dbReference type="Proteomes" id="UP001247307"/>
    </source>
</evidence>
<evidence type="ECO:0000259" key="3">
    <source>
        <dbReference type="Pfam" id="PF00588"/>
    </source>
</evidence>
<dbReference type="Pfam" id="PF00588">
    <property type="entry name" value="SpoU_methylase"/>
    <property type="match status" value="1"/>
</dbReference>
<accession>A0AAE4C647</accession>
<dbReference type="GO" id="GO:0032259">
    <property type="term" value="P:methylation"/>
    <property type="evidence" value="ECO:0007669"/>
    <property type="project" value="UniProtKB-KW"/>
</dbReference>